<accession>A0A3D9HPP4</accession>
<dbReference type="EMBL" id="QRDW01000003">
    <property type="protein sequence ID" value="RED51458.1"/>
    <property type="molecule type" value="Genomic_DNA"/>
</dbReference>
<dbReference type="PANTHER" id="PTHR34472">
    <property type="entry name" value="SULFUR CARRIER PROTEIN THIS"/>
    <property type="match status" value="1"/>
</dbReference>
<dbReference type="CDD" id="cd00565">
    <property type="entry name" value="Ubl_ThiS"/>
    <property type="match status" value="1"/>
</dbReference>
<dbReference type="Pfam" id="PF02597">
    <property type="entry name" value="ThiS"/>
    <property type="match status" value="1"/>
</dbReference>
<dbReference type="RefSeq" id="WP_115936345.1">
    <property type="nucleotide sequence ID" value="NZ_QRDW01000003.1"/>
</dbReference>
<dbReference type="InterPro" id="IPR003749">
    <property type="entry name" value="ThiS/MoaD-like"/>
</dbReference>
<proteinExistence type="predicted"/>
<gene>
    <name evidence="1" type="ORF">DFP90_103260</name>
</gene>
<dbReference type="NCBIfam" id="TIGR01683">
    <property type="entry name" value="thiS"/>
    <property type="match status" value="1"/>
</dbReference>
<evidence type="ECO:0000313" key="1">
    <source>
        <dbReference type="EMBL" id="RED51458.1"/>
    </source>
</evidence>
<dbReference type="InterPro" id="IPR016155">
    <property type="entry name" value="Mopterin_synth/thiamin_S_b"/>
</dbReference>
<protein>
    <submittedName>
        <fullName evidence="1">Sulfur carrier protein</fullName>
    </submittedName>
</protein>
<dbReference type="AlphaFoldDB" id="A0A3D9HPP4"/>
<organism evidence="1 2">
    <name type="scientific">Aestuariispira insulae</name>
    <dbReference type="NCBI Taxonomy" id="1461337"/>
    <lineage>
        <taxon>Bacteria</taxon>
        <taxon>Pseudomonadati</taxon>
        <taxon>Pseudomonadota</taxon>
        <taxon>Alphaproteobacteria</taxon>
        <taxon>Rhodospirillales</taxon>
        <taxon>Kiloniellaceae</taxon>
        <taxon>Aestuariispira</taxon>
    </lineage>
</organism>
<dbReference type="PANTHER" id="PTHR34472:SF1">
    <property type="entry name" value="SULFUR CARRIER PROTEIN THIS"/>
    <property type="match status" value="1"/>
</dbReference>
<comment type="caution">
    <text evidence="1">The sequence shown here is derived from an EMBL/GenBank/DDBJ whole genome shotgun (WGS) entry which is preliminary data.</text>
</comment>
<dbReference type="InterPro" id="IPR010035">
    <property type="entry name" value="Thi_S"/>
</dbReference>
<name>A0A3D9HPP4_9PROT</name>
<dbReference type="OrthoDB" id="197113at2"/>
<dbReference type="Proteomes" id="UP000256845">
    <property type="component" value="Unassembled WGS sequence"/>
</dbReference>
<keyword evidence="2" id="KW-1185">Reference proteome</keyword>
<reference evidence="1 2" key="1">
    <citation type="submission" date="2018-07" db="EMBL/GenBank/DDBJ databases">
        <title>Genomic Encyclopedia of Type Strains, Phase III (KMG-III): the genomes of soil and plant-associated and newly described type strains.</title>
        <authorList>
            <person name="Whitman W."/>
        </authorList>
    </citation>
    <scope>NUCLEOTIDE SEQUENCE [LARGE SCALE GENOMIC DNA]</scope>
    <source>
        <strain evidence="1 2">CECT 8488</strain>
    </source>
</reference>
<dbReference type="Gene3D" id="3.10.20.30">
    <property type="match status" value="1"/>
</dbReference>
<sequence>MMITVNGESRKITAETTLSDLLAQLGYVKGFAVALNGEFVPRTDYPETGIRTGDAVEILTPMQGG</sequence>
<dbReference type="InterPro" id="IPR012675">
    <property type="entry name" value="Beta-grasp_dom_sf"/>
</dbReference>
<dbReference type="SUPFAM" id="SSF54285">
    <property type="entry name" value="MoaD/ThiS"/>
    <property type="match status" value="1"/>
</dbReference>
<evidence type="ECO:0000313" key="2">
    <source>
        <dbReference type="Proteomes" id="UP000256845"/>
    </source>
</evidence>